<evidence type="ECO:0000256" key="1">
    <source>
        <dbReference type="SAM" id="MobiDB-lite"/>
    </source>
</evidence>
<organism evidence="2 3">
    <name type="scientific">Streptomyces edwardsiae</name>
    <dbReference type="NCBI Taxonomy" id="3075527"/>
    <lineage>
        <taxon>Bacteria</taxon>
        <taxon>Bacillati</taxon>
        <taxon>Actinomycetota</taxon>
        <taxon>Actinomycetes</taxon>
        <taxon>Kitasatosporales</taxon>
        <taxon>Streptomycetaceae</taxon>
        <taxon>Streptomyces</taxon>
    </lineage>
</organism>
<dbReference type="RefSeq" id="WP_311648505.1">
    <property type="nucleotide sequence ID" value="NZ_JAVRFA010000067.1"/>
</dbReference>
<feature type="region of interest" description="Disordered" evidence="1">
    <location>
        <begin position="122"/>
        <end position="146"/>
    </location>
</feature>
<dbReference type="Pfam" id="PF14025">
    <property type="entry name" value="DUF4241"/>
    <property type="match status" value="1"/>
</dbReference>
<keyword evidence="3" id="KW-1185">Reference proteome</keyword>
<gene>
    <name evidence="2" type="ORF">RM705_31460</name>
</gene>
<dbReference type="EMBL" id="JAVRFA010000067">
    <property type="protein sequence ID" value="MDT0399185.1"/>
    <property type="molecule type" value="Genomic_DNA"/>
</dbReference>
<reference evidence="3" key="1">
    <citation type="submission" date="2023-07" db="EMBL/GenBank/DDBJ databases">
        <title>30 novel species of actinomycetes from the DSMZ collection.</title>
        <authorList>
            <person name="Nouioui I."/>
        </authorList>
    </citation>
    <scope>NUCLEOTIDE SEQUENCE [LARGE SCALE GENOMIC DNA]</scope>
    <source>
        <strain evidence="3">DSM 41636</strain>
    </source>
</reference>
<evidence type="ECO:0000313" key="3">
    <source>
        <dbReference type="Proteomes" id="UP001183881"/>
    </source>
</evidence>
<evidence type="ECO:0000313" key="2">
    <source>
        <dbReference type="EMBL" id="MDT0399185.1"/>
    </source>
</evidence>
<comment type="caution">
    <text evidence="2">The sequence shown here is derived from an EMBL/GenBank/DDBJ whole genome shotgun (WGS) entry which is preliminary data.</text>
</comment>
<dbReference type="Proteomes" id="UP001183881">
    <property type="component" value="Unassembled WGS sequence"/>
</dbReference>
<name>A0ABU2Q6N1_9ACTN</name>
<sequence>MAAVSYAEGWDAETRCAFRPLSRVAAEERDAAGEPYVVLRRVAGREVPAEVHLIAWRDHFVGQWVYDGLGRRTLEVDLRLLEDDRLFLRRYVERRYSSPEQRDLAPDAWRLTVELLPDGRGGKILEERGEGGGSSHTPADVPEHRRWHDRSGFGVRAADGAPVTETAFAGGVRPVSLWRPPRPRRMETAVDDLFRPGVPFPVEPWEKTETAAPRHIATVRIPTGRLAISDPVDEKPRELAERIPPGEYALEAAVIVGEGSYGDERYPVTEEPAVRLRVRDEPAVAWELALGEGEDPRLLLDGHAYGFGTDGAAGAVADAAAWQTLSGKVRRSCSEEGGDACVSLGEGHLHAADETTGSDLVSFRTGGDGTWPVWFGRSATGAVVSVVVITSYL</sequence>
<proteinExistence type="predicted"/>
<dbReference type="InterPro" id="IPR025335">
    <property type="entry name" value="DUF4241"/>
</dbReference>
<accession>A0ABU2Q6N1</accession>
<protein>
    <submittedName>
        <fullName evidence="2">DUF4241 domain-containing protein</fullName>
    </submittedName>
</protein>